<organism evidence="1 2">
    <name type="scientific">Daphnia magna</name>
    <dbReference type="NCBI Taxonomy" id="35525"/>
    <lineage>
        <taxon>Eukaryota</taxon>
        <taxon>Metazoa</taxon>
        <taxon>Ecdysozoa</taxon>
        <taxon>Arthropoda</taxon>
        <taxon>Crustacea</taxon>
        <taxon>Branchiopoda</taxon>
        <taxon>Diplostraca</taxon>
        <taxon>Cladocera</taxon>
        <taxon>Anomopoda</taxon>
        <taxon>Daphniidae</taxon>
        <taxon>Daphnia</taxon>
    </lineage>
</organism>
<reference evidence="1 2" key="1">
    <citation type="journal article" date="2023" name="Nucleic Acids Res.">
        <title>The hologenome of Daphnia magna reveals possible DNA methylation and microbiome-mediated evolution of the host genome.</title>
        <authorList>
            <person name="Chaturvedi A."/>
            <person name="Li X."/>
            <person name="Dhandapani V."/>
            <person name="Marshall H."/>
            <person name="Kissane S."/>
            <person name="Cuenca-Cambronero M."/>
            <person name="Asole G."/>
            <person name="Calvet F."/>
            <person name="Ruiz-Romero M."/>
            <person name="Marangio P."/>
            <person name="Guigo R."/>
            <person name="Rago D."/>
            <person name="Mirbahai L."/>
            <person name="Eastwood N."/>
            <person name="Colbourne J.K."/>
            <person name="Zhou J."/>
            <person name="Mallon E."/>
            <person name="Orsini L."/>
        </authorList>
    </citation>
    <scope>NUCLEOTIDE SEQUENCE [LARGE SCALE GENOMIC DNA]</scope>
    <source>
        <strain evidence="1">LRV0_1</strain>
    </source>
</reference>
<gene>
    <name evidence="1" type="ORF">OUZ56_002531</name>
</gene>
<sequence>MVEQSQCRGSNCERYANRVSLFSIRNRNGFEEDIDGVLVLKKAVLLPSLSYLQPSRKRFISTSGKTKGTHRSSAISEDYCHRKKITSLIDSEGESETQKFATTKQIRLKRF</sequence>
<evidence type="ECO:0000313" key="2">
    <source>
        <dbReference type="Proteomes" id="UP001234178"/>
    </source>
</evidence>
<dbReference type="EMBL" id="JAOYFB010000036">
    <property type="protein sequence ID" value="KAK4020566.1"/>
    <property type="molecule type" value="Genomic_DNA"/>
</dbReference>
<comment type="caution">
    <text evidence="1">The sequence shown here is derived from an EMBL/GenBank/DDBJ whole genome shotgun (WGS) entry which is preliminary data.</text>
</comment>
<protein>
    <submittedName>
        <fullName evidence="1">Uncharacterized protein</fullName>
    </submittedName>
</protein>
<accession>A0ABR0A626</accession>
<dbReference type="Proteomes" id="UP001234178">
    <property type="component" value="Unassembled WGS sequence"/>
</dbReference>
<proteinExistence type="predicted"/>
<keyword evidence="2" id="KW-1185">Reference proteome</keyword>
<evidence type="ECO:0000313" key="1">
    <source>
        <dbReference type="EMBL" id="KAK4020566.1"/>
    </source>
</evidence>
<name>A0ABR0A626_9CRUS</name>